<organism evidence="2 3">
    <name type="scientific">Granulosicoccus antarcticus IMCC3135</name>
    <dbReference type="NCBI Taxonomy" id="1192854"/>
    <lineage>
        <taxon>Bacteria</taxon>
        <taxon>Pseudomonadati</taxon>
        <taxon>Pseudomonadota</taxon>
        <taxon>Gammaproteobacteria</taxon>
        <taxon>Chromatiales</taxon>
        <taxon>Granulosicoccaceae</taxon>
        <taxon>Granulosicoccus</taxon>
    </lineage>
</organism>
<dbReference type="InterPro" id="IPR036866">
    <property type="entry name" value="RibonucZ/Hydroxyglut_hydro"/>
</dbReference>
<dbReference type="EMBL" id="CP018632">
    <property type="protein sequence ID" value="ASJ74335.1"/>
    <property type="molecule type" value="Genomic_DNA"/>
</dbReference>
<dbReference type="PANTHER" id="PTHR42663:SF6">
    <property type="entry name" value="HYDROLASE C777.06C-RELATED"/>
    <property type="match status" value="1"/>
</dbReference>
<sequence length="267" mass="29333">MIQRLRFTLLGTGSSGGVPRVGNQWGACDPSNTRNRRRRCSLLVESIQSEDIKTSVVIDTGADLREQLLSAEVDHLDGVLITHAHADHIFGMDDLRQLAINMRSSITVHMDTTTTQVVKQAFGYCFNQAPGSSYPPFCNLGHIEHGQSTIIEGAGGSIEALPLLAEHGDIHALGFRIGDVAYLPDMKRITDEASLAALQGVRVLIVDALRYKHHPTHMNLEDCLAFIDSIKPESAVLTNMHSDMDYDELCQNLPPHIRPGYDGLQLS</sequence>
<evidence type="ECO:0000313" key="3">
    <source>
        <dbReference type="Proteomes" id="UP000250079"/>
    </source>
</evidence>
<evidence type="ECO:0000313" key="2">
    <source>
        <dbReference type="EMBL" id="ASJ74335.1"/>
    </source>
</evidence>
<dbReference type="InterPro" id="IPR001279">
    <property type="entry name" value="Metallo-B-lactamas"/>
</dbReference>
<keyword evidence="3" id="KW-1185">Reference proteome</keyword>
<feature type="domain" description="Metallo-beta-lactamase" evidence="1">
    <location>
        <begin position="38"/>
        <end position="240"/>
    </location>
</feature>
<dbReference type="EC" id="3.1.26.11" evidence="2"/>
<dbReference type="Gene3D" id="3.60.15.10">
    <property type="entry name" value="Ribonuclease Z/Hydroxyacylglutathione hydrolase-like"/>
    <property type="match status" value="1"/>
</dbReference>
<dbReference type="Proteomes" id="UP000250079">
    <property type="component" value="Chromosome"/>
</dbReference>
<dbReference type="GO" id="GO:0042781">
    <property type="term" value="F:3'-tRNA processing endoribonuclease activity"/>
    <property type="evidence" value="ECO:0007669"/>
    <property type="project" value="UniProtKB-EC"/>
</dbReference>
<dbReference type="SUPFAM" id="SSF56281">
    <property type="entry name" value="Metallo-hydrolase/oxidoreductase"/>
    <property type="match status" value="1"/>
</dbReference>
<dbReference type="CDD" id="cd16279">
    <property type="entry name" value="metallo-hydrolase-like_MBL-fold"/>
    <property type="match status" value="1"/>
</dbReference>
<accession>A0A2Z2NUZ8</accession>
<dbReference type="KEGG" id="gai:IMCC3135_21290"/>
<proteinExistence type="predicted"/>
<dbReference type="SMART" id="SM00849">
    <property type="entry name" value="Lactamase_B"/>
    <property type="match status" value="1"/>
</dbReference>
<evidence type="ECO:0000259" key="1">
    <source>
        <dbReference type="SMART" id="SM00849"/>
    </source>
</evidence>
<dbReference type="PANTHER" id="PTHR42663">
    <property type="entry name" value="HYDROLASE C777.06C-RELATED-RELATED"/>
    <property type="match status" value="1"/>
</dbReference>
<name>A0A2Z2NUZ8_9GAMM</name>
<keyword evidence="2" id="KW-0378">Hydrolase</keyword>
<dbReference type="Pfam" id="PF12706">
    <property type="entry name" value="Lactamase_B_2"/>
    <property type="match status" value="1"/>
</dbReference>
<gene>
    <name evidence="2" type="primary">rbn_3</name>
    <name evidence="2" type="ORF">IMCC3135_21290</name>
</gene>
<protein>
    <submittedName>
        <fullName evidence="2">Ribonuclease BN</fullName>
        <ecNumber evidence="2">3.1.26.11</ecNumber>
    </submittedName>
</protein>
<dbReference type="RefSeq" id="WP_205737651.1">
    <property type="nucleotide sequence ID" value="NZ_CP018632.1"/>
</dbReference>
<reference evidence="2 3" key="1">
    <citation type="submission" date="2016-12" db="EMBL/GenBank/DDBJ databases">
        <authorList>
            <person name="Song W.-J."/>
            <person name="Kurnit D.M."/>
        </authorList>
    </citation>
    <scope>NUCLEOTIDE SEQUENCE [LARGE SCALE GENOMIC DNA]</scope>
    <source>
        <strain evidence="2 3">IMCC3135</strain>
    </source>
</reference>
<dbReference type="AlphaFoldDB" id="A0A2Z2NUZ8"/>